<dbReference type="PANTHER" id="PTHR42737:SF2">
    <property type="entry name" value="GLUTATHIONE REDUCTASE"/>
    <property type="match status" value="1"/>
</dbReference>
<evidence type="ECO:0000313" key="11">
    <source>
        <dbReference type="EMBL" id="KRN84393.1"/>
    </source>
</evidence>
<feature type="binding site" evidence="7">
    <location>
        <position position="316"/>
    </location>
    <ligand>
        <name>FAD</name>
        <dbReference type="ChEBI" id="CHEBI:57692"/>
    </ligand>
</feature>
<keyword evidence="5" id="KW-1015">Disulfide bond</keyword>
<accession>A0A0R2K448</accession>
<name>A0A0R2K448_9LACO</name>
<dbReference type="InterPro" id="IPR023753">
    <property type="entry name" value="FAD/NAD-binding_dom"/>
</dbReference>
<dbReference type="Gene3D" id="3.30.390.30">
    <property type="match status" value="1"/>
</dbReference>
<dbReference type="AlphaFoldDB" id="A0A0R2K448"/>
<comment type="caution">
    <text evidence="11">The sequence shown here is derived from an EMBL/GenBank/DDBJ whole genome shotgun (WGS) entry which is preliminary data.</text>
</comment>
<reference evidence="11 12" key="1">
    <citation type="journal article" date="2015" name="Genome Announc.">
        <title>Expanding the biotechnology potential of lactobacilli through comparative genomics of 213 strains and associated genera.</title>
        <authorList>
            <person name="Sun Z."/>
            <person name="Harris H.M."/>
            <person name="McCann A."/>
            <person name="Guo C."/>
            <person name="Argimon S."/>
            <person name="Zhang W."/>
            <person name="Yang X."/>
            <person name="Jeffery I.B."/>
            <person name="Cooney J.C."/>
            <person name="Kagawa T.F."/>
            <person name="Liu W."/>
            <person name="Song Y."/>
            <person name="Salvetti E."/>
            <person name="Wrobel A."/>
            <person name="Rasinkangas P."/>
            <person name="Parkhill J."/>
            <person name="Rea M.C."/>
            <person name="O'Sullivan O."/>
            <person name="Ritari J."/>
            <person name="Douillard F.P."/>
            <person name="Paul Ross R."/>
            <person name="Yang R."/>
            <person name="Briner A.E."/>
            <person name="Felis G.E."/>
            <person name="de Vos W.M."/>
            <person name="Barrangou R."/>
            <person name="Klaenhammer T.R."/>
            <person name="Caufield P.W."/>
            <person name="Cui Y."/>
            <person name="Zhang H."/>
            <person name="O'Toole P.W."/>
        </authorList>
    </citation>
    <scope>NUCLEOTIDE SEQUENCE [LARGE SCALE GENOMIC DNA]</scope>
    <source>
        <strain evidence="11 12">DSM 15353</strain>
    </source>
</reference>
<keyword evidence="3 7" id="KW-0274">FAD</keyword>
<keyword evidence="7" id="KW-0520">NAD</keyword>
<evidence type="ECO:0000256" key="6">
    <source>
        <dbReference type="ARBA" id="ARBA00023284"/>
    </source>
</evidence>
<dbReference type="PIRSF" id="PIRSF000350">
    <property type="entry name" value="Mercury_reductase_MerA"/>
    <property type="match status" value="1"/>
</dbReference>
<evidence type="ECO:0000256" key="2">
    <source>
        <dbReference type="ARBA" id="ARBA00022630"/>
    </source>
</evidence>
<dbReference type="Proteomes" id="UP000051491">
    <property type="component" value="Unassembled WGS sequence"/>
</dbReference>
<dbReference type="Pfam" id="PF07992">
    <property type="entry name" value="Pyr_redox_2"/>
    <property type="match status" value="1"/>
</dbReference>
<dbReference type="EMBL" id="JQBK01000032">
    <property type="protein sequence ID" value="KRN84393.1"/>
    <property type="molecule type" value="Genomic_DNA"/>
</dbReference>
<dbReference type="Gene3D" id="3.50.50.60">
    <property type="entry name" value="FAD/NAD(P)-binding domain"/>
    <property type="match status" value="2"/>
</dbReference>
<feature type="binding site" evidence="7">
    <location>
        <position position="68"/>
    </location>
    <ligand>
        <name>FAD</name>
        <dbReference type="ChEBI" id="CHEBI:57692"/>
    </ligand>
</feature>
<dbReference type="PRINTS" id="PR00411">
    <property type="entry name" value="PNDRDTASEI"/>
</dbReference>
<keyword evidence="4" id="KW-0560">Oxidoreductase</keyword>
<comment type="cofactor">
    <cofactor evidence="7">
        <name>FAD</name>
        <dbReference type="ChEBI" id="CHEBI:57692"/>
    </cofactor>
    <text evidence="7">Binds 1 FAD per subunit.</text>
</comment>
<dbReference type="SUPFAM" id="SSF55424">
    <property type="entry name" value="FAD/NAD-linked reductases, dimerisation (C-terminal) domain"/>
    <property type="match status" value="1"/>
</dbReference>
<feature type="domain" description="FAD/NAD(P)-binding" evidence="10">
    <location>
        <begin position="23"/>
        <end position="332"/>
    </location>
</feature>
<organism evidence="11 12">
    <name type="scientific">Ligilactobacillus acidipiscis</name>
    <dbReference type="NCBI Taxonomy" id="89059"/>
    <lineage>
        <taxon>Bacteria</taxon>
        <taxon>Bacillati</taxon>
        <taxon>Bacillota</taxon>
        <taxon>Bacilli</taxon>
        <taxon>Lactobacillales</taxon>
        <taxon>Lactobacillaceae</taxon>
        <taxon>Ligilactobacillus</taxon>
    </lineage>
</organism>
<evidence type="ECO:0000256" key="5">
    <source>
        <dbReference type="ARBA" id="ARBA00023157"/>
    </source>
</evidence>
<sequence>MVILRKYLLEGESGLMPENGYQYDVLYIGAGHGAFDGAAPLAAKGYKVGVIEVDKIGGTCPNRGCNAKITLDAPVELLRFQERMQKVVSGDLTFNWTENVKHEHEVIDGLPDFISGLLTDSGVDIINGHGKLVDAHTVDVDGTEKTADKIVVATGQRPHRLDIPGTELANDSTDFMALTELPQNITIIGSGYISMEFATIANAAGSDVTVLMHKDKALRSFNQSYVEHVIEDLQKRGVKFVKNANVTEFAKNGPQYTVSYGAGQTLETDWILDASGRIPNVEELGLEKVGVKYNEHGIEVNDHLQTSVDNIYASGDVVDKKQPKLTPAAIYETTYLMKLFSKETNDPLVYPAIPSVVFTSPRIAQVGVIPDAVADDNSYSVQENDLLAGWYRLVTNESYAKNTIVYDAKHKIVGASEVSERADNAVNSILPAIEFGWGEEELSRLVYLFPSLESDTKDLL</sequence>
<dbReference type="GO" id="GO:0005829">
    <property type="term" value="C:cytosol"/>
    <property type="evidence" value="ECO:0007669"/>
    <property type="project" value="TreeGrafter"/>
</dbReference>
<feature type="binding site" evidence="7">
    <location>
        <position position="276"/>
    </location>
    <ligand>
        <name>NAD(+)</name>
        <dbReference type="ChEBI" id="CHEBI:57540"/>
    </ligand>
</feature>
<dbReference type="InterPro" id="IPR004099">
    <property type="entry name" value="Pyr_nucl-diS_OxRdtase_dimer"/>
</dbReference>
<feature type="binding site" evidence="7">
    <location>
        <begin position="189"/>
        <end position="196"/>
    </location>
    <ligand>
        <name>NAD(+)</name>
        <dbReference type="ChEBI" id="CHEBI:57540"/>
    </ligand>
</feature>
<dbReference type="SUPFAM" id="SSF51905">
    <property type="entry name" value="FAD/NAD(P)-binding domain"/>
    <property type="match status" value="1"/>
</dbReference>
<dbReference type="InterPro" id="IPR001100">
    <property type="entry name" value="Pyr_nuc-diS_OxRdtase"/>
</dbReference>
<dbReference type="PRINTS" id="PR00368">
    <property type="entry name" value="FADPNR"/>
</dbReference>
<keyword evidence="6" id="KW-0676">Redox-active center</keyword>
<evidence type="ECO:0000256" key="3">
    <source>
        <dbReference type="ARBA" id="ARBA00022827"/>
    </source>
</evidence>
<evidence type="ECO:0000256" key="7">
    <source>
        <dbReference type="PIRSR" id="PIRSR000350-3"/>
    </source>
</evidence>
<evidence type="ECO:0000259" key="10">
    <source>
        <dbReference type="Pfam" id="PF07992"/>
    </source>
</evidence>
<gene>
    <name evidence="11" type="ORF">IV43_GL001238</name>
</gene>
<feature type="disulfide bond" description="Redox-active" evidence="8">
    <location>
        <begin position="60"/>
        <end position="65"/>
    </location>
</feature>
<keyword evidence="7" id="KW-0547">Nucleotide-binding</keyword>
<keyword evidence="2" id="KW-0285">Flavoprotein</keyword>
<evidence type="ECO:0000313" key="12">
    <source>
        <dbReference type="Proteomes" id="UP000051491"/>
    </source>
</evidence>
<feature type="domain" description="Pyridine nucleotide-disulphide oxidoreductase dimerisation" evidence="9">
    <location>
        <begin position="353"/>
        <end position="454"/>
    </location>
</feature>
<dbReference type="GO" id="GO:0045454">
    <property type="term" value="P:cell redox homeostasis"/>
    <property type="evidence" value="ECO:0007669"/>
    <property type="project" value="InterPro"/>
</dbReference>
<dbReference type="STRING" id="89059.LAC1533_0668"/>
<comment type="similarity">
    <text evidence="1">Belongs to the class-I pyridine nucleotide-disulfide oxidoreductase family.</text>
</comment>
<dbReference type="GO" id="GO:0050660">
    <property type="term" value="F:flavin adenine dinucleotide binding"/>
    <property type="evidence" value="ECO:0007669"/>
    <property type="project" value="InterPro"/>
</dbReference>
<evidence type="ECO:0000256" key="8">
    <source>
        <dbReference type="PIRSR" id="PIRSR000350-4"/>
    </source>
</evidence>
<dbReference type="PATRIC" id="fig|89059.3.peg.1337"/>
<evidence type="ECO:0000256" key="1">
    <source>
        <dbReference type="ARBA" id="ARBA00007532"/>
    </source>
</evidence>
<dbReference type="GO" id="GO:0034599">
    <property type="term" value="P:cellular response to oxidative stress"/>
    <property type="evidence" value="ECO:0007669"/>
    <property type="project" value="TreeGrafter"/>
</dbReference>
<dbReference type="InterPro" id="IPR016156">
    <property type="entry name" value="FAD/NAD-linked_Rdtase_dimer_sf"/>
</dbReference>
<protein>
    <submittedName>
        <fullName evidence="11">Glutathione reductase</fullName>
    </submittedName>
</protein>
<dbReference type="InterPro" id="IPR046952">
    <property type="entry name" value="GSHR/TRXR-like"/>
</dbReference>
<feature type="binding site" evidence="7">
    <location>
        <position position="130"/>
    </location>
    <ligand>
        <name>FAD</name>
        <dbReference type="ChEBI" id="CHEBI:57692"/>
    </ligand>
</feature>
<proteinExistence type="inferred from homology"/>
<dbReference type="GO" id="GO:0004362">
    <property type="term" value="F:glutathione-disulfide reductase (NADPH) activity"/>
    <property type="evidence" value="ECO:0007669"/>
    <property type="project" value="TreeGrafter"/>
</dbReference>
<evidence type="ECO:0000256" key="4">
    <source>
        <dbReference type="ARBA" id="ARBA00023002"/>
    </source>
</evidence>
<dbReference type="PANTHER" id="PTHR42737">
    <property type="entry name" value="GLUTATHIONE REDUCTASE"/>
    <property type="match status" value="1"/>
</dbReference>
<evidence type="ECO:0000259" key="9">
    <source>
        <dbReference type="Pfam" id="PF02852"/>
    </source>
</evidence>
<dbReference type="InterPro" id="IPR036188">
    <property type="entry name" value="FAD/NAD-bd_sf"/>
</dbReference>
<dbReference type="GO" id="GO:0006749">
    <property type="term" value="P:glutathione metabolic process"/>
    <property type="evidence" value="ECO:0007669"/>
    <property type="project" value="TreeGrafter"/>
</dbReference>
<dbReference type="Pfam" id="PF02852">
    <property type="entry name" value="Pyr_redox_dim"/>
    <property type="match status" value="1"/>
</dbReference>